<keyword evidence="4" id="KW-0479">Metal-binding</keyword>
<feature type="domain" description="HMA" evidence="12">
    <location>
        <begin position="62"/>
        <end position="128"/>
    </location>
</feature>
<dbReference type="InterPro" id="IPR027256">
    <property type="entry name" value="P-typ_ATPase_IB"/>
</dbReference>
<evidence type="ECO:0000256" key="8">
    <source>
        <dbReference type="ARBA" id="ARBA00022989"/>
    </source>
</evidence>
<dbReference type="SUPFAM" id="SSF55008">
    <property type="entry name" value="HMA, heavy metal-associated domain"/>
    <property type="match status" value="1"/>
</dbReference>
<feature type="region of interest" description="Disordered" evidence="10">
    <location>
        <begin position="528"/>
        <end position="565"/>
    </location>
</feature>
<reference evidence="13 14" key="1">
    <citation type="journal article" date="2019" name="Int. J. Syst. Evol. Microbiol.">
        <title>The Global Catalogue of Microorganisms (GCM) 10K type strain sequencing project: providing services to taxonomists for standard genome sequencing and annotation.</title>
        <authorList>
            <consortium name="The Broad Institute Genomics Platform"/>
            <consortium name="The Broad Institute Genome Sequencing Center for Infectious Disease"/>
            <person name="Wu L."/>
            <person name="Ma J."/>
        </authorList>
    </citation>
    <scope>NUCLEOTIDE SEQUENCE [LARGE SCALE GENOMIC DNA]</scope>
    <source>
        <strain evidence="13 14">CGMCC 1.12554</strain>
    </source>
</reference>
<dbReference type="GO" id="GO:0046872">
    <property type="term" value="F:metal ion binding"/>
    <property type="evidence" value="ECO:0007669"/>
    <property type="project" value="UniProtKB-KW"/>
</dbReference>
<dbReference type="PROSITE" id="PS00154">
    <property type="entry name" value="ATPASE_E1_E2"/>
    <property type="match status" value="1"/>
</dbReference>
<dbReference type="GO" id="GO:0005524">
    <property type="term" value="F:ATP binding"/>
    <property type="evidence" value="ECO:0007669"/>
    <property type="project" value="UniProtKB-KW"/>
</dbReference>
<dbReference type="InterPro" id="IPR044492">
    <property type="entry name" value="P_typ_ATPase_HD_dom"/>
</dbReference>
<dbReference type="PANTHER" id="PTHR43520">
    <property type="entry name" value="ATP7, ISOFORM B"/>
    <property type="match status" value="1"/>
</dbReference>
<dbReference type="Proteomes" id="UP001596545">
    <property type="component" value="Unassembled WGS sequence"/>
</dbReference>
<dbReference type="InterPro" id="IPR023298">
    <property type="entry name" value="ATPase_P-typ_TM_dom_sf"/>
</dbReference>
<dbReference type="EMBL" id="JBHTBL010000001">
    <property type="protein sequence ID" value="MFC7323375.1"/>
    <property type="molecule type" value="Genomic_DNA"/>
</dbReference>
<dbReference type="RefSeq" id="WP_256407466.1">
    <property type="nucleotide sequence ID" value="NZ_JANHDN010000001.1"/>
</dbReference>
<dbReference type="InterPro" id="IPR023299">
    <property type="entry name" value="ATPase_P-typ_cyto_dom_N"/>
</dbReference>
<dbReference type="SFLD" id="SFLDS00003">
    <property type="entry name" value="Haloacid_Dehalogenase"/>
    <property type="match status" value="1"/>
</dbReference>
<keyword evidence="14" id="KW-1185">Reference proteome</keyword>
<dbReference type="InterPro" id="IPR023214">
    <property type="entry name" value="HAD_sf"/>
</dbReference>
<feature type="region of interest" description="Disordered" evidence="10">
    <location>
        <begin position="42"/>
        <end position="61"/>
    </location>
</feature>
<evidence type="ECO:0000256" key="11">
    <source>
        <dbReference type="SAM" id="Phobius"/>
    </source>
</evidence>
<dbReference type="PRINTS" id="PR00119">
    <property type="entry name" value="CATATPASE"/>
</dbReference>
<dbReference type="InterPro" id="IPR018303">
    <property type="entry name" value="ATPase_P-typ_P_site"/>
</dbReference>
<dbReference type="InterPro" id="IPR036412">
    <property type="entry name" value="HAD-like_sf"/>
</dbReference>
<evidence type="ECO:0000313" key="14">
    <source>
        <dbReference type="Proteomes" id="UP001596545"/>
    </source>
</evidence>
<evidence type="ECO:0000256" key="2">
    <source>
        <dbReference type="ARBA" id="ARBA00006024"/>
    </source>
</evidence>
<dbReference type="Pfam" id="PF00403">
    <property type="entry name" value="HMA"/>
    <property type="match status" value="1"/>
</dbReference>
<evidence type="ECO:0000259" key="12">
    <source>
        <dbReference type="PROSITE" id="PS50846"/>
    </source>
</evidence>
<proteinExistence type="inferred from homology"/>
<dbReference type="Gene3D" id="3.40.50.1000">
    <property type="entry name" value="HAD superfamily/HAD-like"/>
    <property type="match status" value="1"/>
</dbReference>
<dbReference type="SUPFAM" id="SSF81665">
    <property type="entry name" value="Calcium ATPase, transmembrane domain M"/>
    <property type="match status" value="1"/>
</dbReference>
<feature type="transmembrane region" description="Helical" evidence="11">
    <location>
        <begin position="184"/>
        <end position="208"/>
    </location>
</feature>
<feature type="transmembrane region" description="Helical" evidence="11">
    <location>
        <begin position="244"/>
        <end position="262"/>
    </location>
</feature>
<feature type="transmembrane region" description="Helical" evidence="11">
    <location>
        <begin position="220"/>
        <end position="238"/>
    </location>
</feature>
<dbReference type="InterPro" id="IPR036163">
    <property type="entry name" value="HMA_dom_sf"/>
</dbReference>
<dbReference type="NCBIfam" id="TIGR01494">
    <property type="entry name" value="ATPase_P-type"/>
    <property type="match status" value="2"/>
</dbReference>
<evidence type="ECO:0000256" key="5">
    <source>
        <dbReference type="ARBA" id="ARBA00022741"/>
    </source>
</evidence>
<feature type="compositionally biased region" description="Low complexity" evidence="10">
    <location>
        <begin position="528"/>
        <end position="545"/>
    </location>
</feature>
<dbReference type="Pfam" id="PF00702">
    <property type="entry name" value="Hydrolase"/>
    <property type="match status" value="1"/>
</dbReference>
<evidence type="ECO:0000256" key="6">
    <source>
        <dbReference type="ARBA" id="ARBA00022840"/>
    </source>
</evidence>
<feature type="transmembrane region" description="Helical" evidence="11">
    <location>
        <begin position="760"/>
        <end position="779"/>
    </location>
</feature>
<feature type="transmembrane region" description="Helical" evidence="11">
    <location>
        <begin position="785"/>
        <end position="804"/>
    </location>
</feature>
<evidence type="ECO:0000256" key="7">
    <source>
        <dbReference type="ARBA" id="ARBA00022967"/>
    </source>
</evidence>
<dbReference type="PROSITE" id="PS50846">
    <property type="entry name" value="HMA_2"/>
    <property type="match status" value="1"/>
</dbReference>
<dbReference type="Gene3D" id="2.70.150.10">
    <property type="entry name" value="Calcium-transporting ATPase, cytoplasmic transduction domain A"/>
    <property type="match status" value="1"/>
</dbReference>
<dbReference type="GO" id="GO:0012505">
    <property type="term" value="C:endomembrane system"/>
    <property type="evidence" value="ECO:0007669"/>
    <property type="project" value="UniProtKB-SubCell"/>
</dbReference>
<organism evidence="13 14">
    <name type="scientific">Halorubrum rutilum</name>
    <dbReference type="NCBI Taxonomy" id="1364933"/>
    <lineage>
        <taxon>Archaea</taxon>
        <taxon>Methanobacteriati</taxon>
        <taxon>Methanobacteriota</taxon>
        <taxon>Stenosarchaea group</taxon>
        <taxon>Halobacteria</taxon>
        <taxon>Halobacteriales</taxon>
        <taxon>Haloferacaceae</taxon>
        <taxon>Halorubrum</taxon>
    </lineage>
</organism>
<dbReference type="InterPro" id="IPR006121">
    <property type="entry name" value="HMA_dom"/>
</dbReference>
<keyword evidence="6" id="KW-0067">ATP-binding</keyword>
<feature type="transmembrane region" description="Helical" evidence="11">
    <location>
        <begin position="421"/>
        <end position="445"/>
    </location>
</feature>
<keyword evidence="9 11" id="KW-0472">Membrane</keyword>
<feature type="transmembrane region" description="Helical" evidence="11">
    <location>
        <begin position="144"/>
        <end position="164"/>
    </location>
</feature>
<dbReference type="InterPro" id="IPR059000">
    <property type="entry name" value="ATPase_P-type_domA"/>
</dbReference>
<keyword evidence="3 11" id="KW-0812">Transmembrane</keyword>
<dbReference type="SFLD" id="SFLDF00027">
    <property type="entry name" value="p-type_atpase"/>
    <property type="match status" value="1"/>
</dbReference>
<evidence type="ECO:0000256" key="9">
    <source>
        <dbReference type="ARBA" id="ARBA00023136"/>
    </source>
</evidence>
<dbReference type="NCBIfam" id="TIGR01525">
    <property type="entry name" value="ATPase-IB_hvy"/>
    <property type="match status" value="1"/>
</dbReference>
<dbReference type="Pfam" id="PF00122">
    <property type="entry name" value="E1-E2_ATPase"/>
    <property type="match status" value="1"/>
</dbReference>
<dbReference type="Gene3D" id="3.40.1110.10">
    <property type="entry name" value="Calcium-transporting ATPase, cytoplasmic domain N"/>
    <property type="match status" value="1"/>
</dbReference>
<keyword evidence="5" id="KW-0547">Nucleotide-binding</keyword>
<dbReference type="PANTHER" id="PTHR43520:SF8">
    <property type="entry name" value="P-TYPE CU(+) TRANSPORTER"/>
    <property type="match status" value="1"/>
</dbReference>
<gene>
    <name evidence="13" type="ORF">ACFQMF_02145</name>
</gene>
<evidence type="ECO:0000256" key="4">
    <source>
        <dbReference type="ARBA" id="ARBA00022723"/>
    </source>
</evidence>
<dbReference type="AlphaFoldDB" id="A0ABD6AH29"/>
<dbReference type="SUPFAM" id="SSF56784">
    <property type="entry name" value="HAD-like"/>
    <property type="match status" value="1"/>
</dbReference>
<dbReference type="SFLD" id="SFLDG00002">
    <property type="entry name" value="C1.7:_P-type_atpase_like"/>
    <property type="match status" value="1"/>
</dbReference>
<keyword evidence="8 11" id="KW-1133">Transmembrane helix</keyword>
<evidence type="ECO:0000256" key="10">
    <source>
        <dbReference type="SAM" id="MobiDB-lite"/>
    </source>
</evidence>
<feature type="transmembrane region" description="Helical" evidence="11">
    <location>
        <begin position="392"/>
        <end position="415"/>
    </location>
</feature>
<comment type="subcellular location">
    <subcellularLocation>
        <location evidence="1">Endomembrane system</location>
        <topology evidence="1">Multi-pass membrane protein</topology>
    </subcellularLocation>
</comment>
<sequence>MSDCTLCELPTGGDPHTAPDVDGEFCCRGCLAVARSLDDVDDADDLDERRPESEPDESFDGETTFLRVDGMHCATCESFLELTAAEREGVAAAEASYATDTIRVDYDPDVVSADELAERLSVAGYTASDRADPEPDRDDDVVRFLIGGGFFGMMAMLWYVLFLYPTYFGYEPIADLGGVSGTYLFAQVWVFASIVLCYTGYPILRGAYVSLRARRPNMDLLVSLAAGSSYAYSTLALLVGRTDLYFDVTIAVILVVTAGNRYESIVKRRATGMLSELTTAGDRTVRTESGETVAAEAVDPGDRLLVRPGERVPFDGTVVEGTAAVDEALVTGESLPATKREGDAVRGGTVVTDAPVVVAVGEDATSTLDRLVRLLWEIQSSRSGVQRLVDRLATAFVPLVVAVAVAGAGVTLALGSAPVDAALVGLTVLIVSCPCALGLATPLAIAAGIRDAARRGIVIVSDAVFEEAADVETVVLDKTGTLTDGEMRLVDTVADGASPAEVRRRAAAVERASAHPIAEAIVAAADGSAAADGPTPATDGGAARTAETDPPDDETADGSSPSVADVTVTDRGVRGRIDGEAVVAGHRSLFDGAAWTVPASLDAAGEAARADGRVPVFVGWAGAVVGVLVVGDEVRDGWDEVVADLAEGGRRVVVLTGDAPEAARRFEDHPAVDEVFAAVPPEAKAETVRRIAATERVAMVGDGSNDAPALAAADLGVSIASGTDLAADAADAVLLEDRLAAIPELFAVTRGTNRRLRQNLGWAFAYNAAAIPMALAGVLNPLLAALAMATSSVLVVTNSARAVYAEE</sequence>
<dbReference type="SUPFAM" id="SSF81660">
    <property type="entry name" value="Metal cation-transporting ATPase, ATP-binding domain N"/>
    <property type="match status" value="1"/>
</dbReference>
<dbReference type="SUPFAM" id="SSF81653">
    <property type="entry name" value="Calcium ATPase, transduction domain A"/>
    <property type="match status" value="1"/>
</dbReference>
<evidence type="ECO:0000256" key="3">
    <source>
        <dbReference type="ARBA" id="ARBA00022692"/>
    </source>
</evidence>
<dbReference type="InterPro" id="IPR001757">
    <property type="entry name" value="P_typ_ATPase"/>
</dbReference>
<dbReference type="InterPro" id="IPR008250">
    <property type="entry name" value="ATPase_P-typ_transduc_dom_A_sf"/>
</dbReference>
<evidence type="ECO:0000313" key="13">
    <source>
        <dbReference type="EMBL" id="MFC7323375.1"/>
    </source>
</evidence>
<protein>
    <submittedName>
        <fullName evidence="13">Heavy metal translocating P-type ATPase</fullName>
    </submittedName>
</protein>
<comment type="similarity">
    <text evidence="2">Belongs to the cation transport ATPase (P-type) (TC 3.A.3) family. Type IB subfamily.</text>
</comment>
<comment type="caution">
    <text evidence="13">The sequence shown here is derived from an EMBL/GenBank/DDBJ whole genome shotgun (WGS) entry which is preliminary data.</text>
</comment>
<evidence type="ECO:0000256" key="1">
    <source>
        <dbReference type="ARBA" id="ARBA00004127"/>
    </source>
</evidence>
<dbReference type="CDD" id="cd00371">
    <property type="entry name" value="HMA"/>
    <property type="match status" value="1"/>
</dbReference>
<name>A0ABD6AH29_9EURY</name>
<keyword evidence="7" id="KW-1278">Translocase</keyword>
<accession>A0ABD6AH29</accession>
<dbReference type="Gene3D" id="3.30.70.100">
    <property type="match status" value="1"/>
</dbReference>